<sequence>MRKEFLEIFAKNQIGEQVIFDDFSYELQKLGFEDIFDSYDEDTLKDVLESGVCYYVFVKNIGINEENEELDGVKLRLEFDVIEWNTEDERLGATLLKVRDCNIE</sequence>
<proteinExistence type="predicted"/>
<dbReference type="AlphaFoldDB" id="A0A8H9R031"/>
<evidence type="ECO:0000313" key="2">
    <source>
        <dbReference type="Proteomes" id="UP000859547"/>
    </source>
</evidence>
<dbReference type="EMBL" id="DACTCB010000030">
    <property type="protein sequence ID" value="HAT4309322.1"/>
    <property type="molecule type" value="Genomic_DNA"/>
</dbReference>
<organism evidence="1 2">
    <name type="scientific">Clostridium perfringens</name>
    <dbReference type="NCBI Taxonomy" id="1502"/>
    <lineage>
        <taxon>Bacteria</taxon>
        <taxon>Bacillati</taxon>
        <taxon>Bacillota</taxon>
        <taxon>Clostridia</taxon>
        <taxon>Eubacteriales</taxon>
        <taxon>Clostridiaceae</taxon>
        <taxon>Clostridium</taxon>
    </lineage>
</organism>
<evidence type="ECO:0000313" key="1">
    <source>
        <dbReference type="EMBL" id="HAT4309322.1"/>
    </source>
</evidence>
<accession>A0A8H9R031</accession>
<reference evidence="1" key="1">
    <citation type="journal article" date="2018" name="Genome Biol.">
        <title>SKESA: strategic k-mer extension for scrupulous assemblies.</title>
        <authorList>
            <person name="Souvorov A."/>
            <person name="Agarwala R."/>
            <person name="Lipman D.J."/>
        </authorList>
    </citation>
    <scope>NUCLEOTIDE SEQUENCE</scope>
    <source>
        <strain evidence="1">C8</strain>
    </source>
</reference>
<gene>
    <name evidence="1" type="ORF">I9080_003176</name>
</gene>
<name>A0A8H9R031_CLOPF</name>
<comment type="caution">
    <text evidence="1">The sequence shown here is derived from an EMBL/GenBank/DDBJ whole genome shotgun (WGS) entry which is preliminary data.</text>
</comment>
<protein>
    <submittedName>
        <fullName evidence="1">Uncharacterized protein</fullName>
    </submittedName>
</protein>
<reference evidence="1" key="2">
    <citation type="submission" date="2020-07" db="EMBL/GenBank/DDBJ databases">
        <authorList>
            <consortium name="NCBI Pathogen Detection Project"/>
        </authorList>
    </citation>
    <scope>NUCLEOTIDE SEQUENCE</scope>
    <source>
        <strain evidence="1">C8</strain>
    </source>
</reference>
<dbReference type="Proteomes" id="UP000859547">
    <property type="component" value="Unassembled WGS sequence"/>
</dbReference>